<evidence type="ECO:0000256" key="1">
    <source>
        <dbReference type="ARBA" id="ARBA00022723"/>
    </source>
</evidence>
<accession>A0A484B6X7</accession>
<dbReference type="Gene3D" id="2.20.25.240">
    <property type="match status" value="3"/>
</dbReference>
<protein>
    <recommendedName>
        <fullName evidence="4">FLYWCH-type domain-containing protein</fullName>
    </recommendedName>
</protein>
<evidence type="ECO:0000256" key="3">
    <source>
        <dbReference type="ARBA" id="ARBA00022833"/>
    </source>
</evidence>
<dbReference type="Proteomes" id="UP000295192">
    <property type="component" value="Unassembled WGS sequence"/>
</dbReference>
<evidence type="ECO:0000259" key="4">
    <source>
        <dbReference type="Pfam" id="PF04500"/>
    </source>
</evidence>
<dbReference type="OMA" id="YRFVISY"/>
<feature type="domain" description="FLYWCH-type" evidence="4">
    <location>
        <begin position="45"/>
        <end position="80"/>
    </location>
</feature>
<feature type="domain" description="FLYWCH-type" evidence="4">
    <location>
        <begin position="228"/>
        <end position="294"/>
    </location>
</feature>
<name>A0A484B6X7_DRONA</name>
<keyword evidence="6" id="KW-1185">Reference proteome</keyword>
<evidence type="ECO:0000256" key="2">
    <source>
        <dbReference type="ARBA" id="ARBA00022771"/>
    </source>
</evidence>
<dbReference type="EMBL" id="LSRL02000098">
    <property type="protein sequence ID" value="TDG44617.1"/>
    <property type="molecule type" value="Genomic_DNA"/>
</dbReference>
<evidence type="ECO:0000313" key="6">
    <source>
        <dbReference type="Proteomes" id="UP000295192"/>
    </source>
</evidence>
<dbReference type="AlphaFoldDB" id="A0A484B6X7"/>
<dbReference type="Pfam" id="PF04500">
    <property type="entry name" value="FLYWCH"/>
    <property type="match status" value="4"/>
</dbReference>
<keyword evidence="1" id="KW-0479">Metal-binding</keyword>
<dbReference type="InterPro" id="IPR007588">
    <property type="entry name" value="Znf_FLYWCH"/>
</dbReference>
<keyword evidence="2" id="KW-0863">Zinc-finger</keyword>
<comment type="caution">
    <text evidence="5">The sequence shown here is derived from an EMBL/GenBank/DDBJ whole genome shotgun (WGS) entry which is preliminary data.</text>
</comment>
<dbReference type="OrthoDB" id="7761241at2759"/>
<gene>
    <name evidence="5" type="ORF">AWZ03_008938</name>
</gene>
<feature type="domain" description="FLYWCH-type" evidence="4">
    <location>
        <begin position="171"/>
        <end position="207"/>
    </location>
</feature>
<reference evidence="5 6" key="1">
    <citation type="journal article" date="2019" name="J. Hered.">
        <title>An Improved Genome Assembly for Drosophila navojoa, the Basal Species in the mojavensis Cluster.</title>
        <authorList>
            <person name="Vanderlinde T."/>
            <person name="Dupim E.G."/>
            <person name="Nazario-Yepiz N.O."/>
            <person name="Carvalho A.B."/>
        </authorList>
    </citation>
    <scope>NUCLEOTIDE SEQUENCE [LARGE SCALE GENOMIC DNA]</scope>
    <source>
        <strain evidence="5">Navoj_Jal97</strain>
        <tissue evidence="5">Whole organism</tissue>
    </source>
</reference>
<organism evidence="5 6">
    <name type="scientific">Drosophila navojoa</name>
    <name type="common">Fruit fly</name>
    <dbReference type="NCBI Taxonomy" id="7232"/>
    <lineage>
        <taxon>Eukaryota</taxon>
        <taxon>Metazoa</taxon>
        <taxon>Ecdysozoa</taxon>
        <taxon>Arthropoda</taxon>
        <taxon>Hexapoda</taxon>
        <taxon>Insecta</taxon>
        <taxon>Pterygota</taxon>
        <taxon>Neoptera</taxon>
        <taxon>Endopterygota</taxon>
        <taxon>Diptera</taxon>
        <taxon>Brachycera</taxon>
        <taxon>Muscomorpha</taxon>
        <taxon>Ephydroidea</taxon>
        <taxon>Drosophilidae</taxon>
        <taxon>Drosophila</taxon>
    </lineage>
</organism>
<dbReference type="GO" id="GO:0008270">
    <property type="term" value="F:zinc ion binding"/>
    <property type="evidence" value="ECO:0007669"/>
    <property type="project" value="UniProtKB-KW"/>
</dbReference>
<evidence type="ECO:0000313" key="5">
    <source>
        <dbReference type="EMBL" id="TDG44617.1"/>
    </source>
</evidence>
<keyword evidence="3" id="KW-0862">Zinc</keyword>
<feature type="domain" description="FLYWCH-type" evidence="4">
    <location>
        <begin position="102"/>
        <end position="157"/>
    </location>
</feature>
<sequence length="329" mass="37995">MEIALRSTIKINVLKDSLADYKIQLPLAKRKLGRKENFDHLDVCFTRSNRGNNLLTINGKPFTLNRRIKDACYWECVKLRCKYIKYDPRLARSNSSGGYRLVANRRGGQNLLYNGHMYTVERKYLTTINWVCAKNGNVKLRCPARCVTNSNRSIKLTARRRGICIKGRPGCLLIDGYRFVISYQQRHRCYLKCSNFRSQCRARAIQNKLTGQLQLRNASTPPVNLAQYVRSSRGTDLVFFEGNTYTPNEKLREGQKSRDWKCSMYHKAKCRARLNTRITDLGDLIHMTSQKHTHTPMYLLQQEGTAGDMRKLSLTRNLQCDGLRTAKGN</sequence>
<proteinExistence type="predicted"/>